<evidence type="ECO:0000256" key="8">
    <source>
        <dbReference type="ARBA" id="ARBA00022989"/>
    </source>
</evidence>
<dbReference type="SUPFAM" id="SSF158442">
    <property type="entry name" value="DsbB-like"/>
    <property type="match status" value="1"/>
</dbReference>
<evidence type="ECO:0000313" key="18">
    <source>
        <dbReference type="Proteomes" id="UP001257914"/>
    </source>
</evidence>
<keyword evidence="8 14" id="KW-1133">Transmembrane helix</keyword>
<evidence type="ECO:0000313" key="16">
    <source>
        <dbReference type="EMBL" id="MDU0111993.1"/>
    </source>
</evidence>
<feature type="disulfide bond" description="Redox-active" evidence="14">
    <location>
        <begin position="43"/>
        <end position="46"/>
    </location>
</feature>
<evidence type="ECO:0000256" key="4">
    <source>
        <dbReference type="ARBA" id="ARBA00022475"/>
    </source>
</evidence>
<proteinExistence type="inferred from homology"/>
<name>A0ABU3QX43_9GAMM</name>
<evidence type="ECO:0000256" key="10">
    <source>
        <dbReference type="ARBA" id="ARBA00023136"/>
    </source>
</evidence>
<reference evidence="16 18" key="1">
    <citation type="submission" date="2023-10" db="EMBL/GenBank/DDBJ databases">
        <title>Psychrosphaera aquimaarina strain SW33 isolated from seawater.</title>
        <authorList>
            <person name="Bayburt H."/>
            <person name="Kim J.M."/>
            <person name="Choi B.J."/>
            <person name="Jeon C.O."/>
        </authorList>
    </citation>
    <scope>NUCLEOTIDE SEQUENCE [LARGE SCALE GENOMIC DNA]</scope>
    <source>
        <strain evidence="16 18">KCTC 52743</strain>
    </source>
</reference>
<comment type="caution">
    <text evidence="14">Lacks conserved residue(s) required for the propagation of feature annotation.</text>
</comment>
<evidence type="ECO:0000313" key="17">
    <source>
        <dbReference type="EMBL" id="MDU0114602.1"/>
    </source>
</evidence>
<comment type="caution">
    <text evidence="16">The sequence shown here is derived from an EMBL/GenBank/DDBJ whole genome shotgun (WGS) entry which is preliminary data.</text>
</comment>
<keyword evidence="11 14" id="KW-1015">Disulfide bond</keyword>
<dbReference type="EMBL" id="JAWCUA010000002">
    <property type="protein sequence ID" value="MDU0111993.1"/>
    <property type="molecule type" value="Genomic_DNA"/>
</dbReference>
<keyword evidence="3 14" id="KW-0813">Transport</keyword>
<dbReference type="PANTHER" id="PTHR36570">
    <property type="entry name" value="DISULFIDE BOND FORMATION PROTEIN B"/>
    <property type="match status" value="1"/>
</dbReference>
<evidence type="ECO:0000256" key="7">
    <source>
        <dbReference type="ARBA" id="ARBA00022982"/>
    </source>
</evidence>
<keyword evidence="4 14" id="KW-1003">Cell membrane</keyword>
<dbReference type="RefSeq" id="WP_315945847.1">
    <property type="nucleotide sequence ID" value="NZ_JAWCUA010000002.1"/>
</dbReference>
<evidence type="ECO:0000256" key="3">
    <source>
        <dbReference type="ARBA" id="ARBA00022448"/>
    </source>
</evidence>
<keyword evidence="9 14" id="KW-0560">Oxidoreductase</keyword>
<dbReference type="Gene3D" id="1.20.1550.10">
    <property type="entry name" value="DsbB-like"/>
    <property type="match status" value="1"/>
</dbReference>
<evidence type="ECO:0000256" key="15">
    <source>
        <dbReference type="SAM" id="Phobius"/>
    </source>
</evidence>
<evidence type="ECO:0000256" key="1">
    <source>
        <dbReference type="ARBA" id="ARBA00004429"/>
    </source>
</evidence>
<feature type="transmembrane region" description="Helical" evidence="15">
    <location>
        <begin position="15"/>
        <end position="34"/>
    </location>
</feature>
<feature type="transmembrane region" description="Helical" evidence="15">
    <location>
        <begin position="71"/>
        <end position="91"/>
    </location>
</feature>
<accession>A0ABU3QX43</accession>
<sequence length="176" mass="19735">MFNLTAISTWPATRWPWFIVATSALILESVALYFQYGMGLEPCIMCIYQRVAVFGILLSSLPALSVPQSNIARLISITGLLVACIWGLLIAQEHVAMQNPDNFLLALSCDVYPNFPDWLQLHTLMPSLFEPRGTCGDIDWSLFGYSMPQWMVFIFSCYTACITAVVATRLLKLKTI</sequence>
<evidence type="ECO:0000256" key="6">
    <source>
        <dbReference type="ARBA" id="ARBA00022692"/>
    </source>
</evidence>
<dbReference type="HAMAP" id="MF_00286">
    <property type="entry name" value="DsbB"/>
    <property type="match status" value="1"/>
</dbReference>
<evidence type="ECO:0000256" key="13">
    <source>
        <dbReference type="ARBA" id="ARBA00023284"/>
    </source>
</evidence>
<organism evidence="16 18">
    <name type="scientific">Psychrosphaera aquimarina</name>
    <dbReference type="NCBI Taxonomy" id="2044854"/>
    <lineage>
        <taxon>Bacteria</taxon>
        <taxon>Pseudomonadati</taxon>
        <taxon>Pseudomonadota</taxon>
        <taxon>Gammaproteobacteria</taxon>
        <taxon>Alteromonadales</taxon>
        <taxon>Pseudoalteromonadaceae</taxon>
        <taxon>Psychrosphaera</taxon>
    </lineage>
</organism>
<comment type="subcellular location">
    <subcellularLocation>
        <location evidence="1">Cell inner membrane</location>
        <topology evidence="1">Multi-pass membrane protein</topology>
    </subcellularLocation>
    <subcellularLocation>
        <location evidence="14">Cell membrane</location>
        <topology evidence="14">Multi-pass membrane protein</topology>
    </subcellularLocation>
</comment>
<keyword evidence="10 14" id="KW-0472">Membrane</keyword>
<dbReference type="PANTHER" id="PTHR36570:SF2">
    <property type="entry name" value="DISULFIDE BOND FORMATION PROTEIN B"/>
    <property type="match status" value="1"/>
</dbReference>
<feature type="topological domain" description="Cytoplasmic" evidence="14">
    <location>
        <begin position="1"/>
        <end position="16"/>
    </location>
</feature>
<gene>
    <name evidence="14 16" type="primary">dsbB</name>
    <name evidence="16" type="ORF">RT723_03040</name>
    <name evidence="17" type="ORF">RT723_16725</name>
</gene>
<keyword evidence="7 14" id="KW-0249">Electron transport</keyword>
<evidence type="ECO:0000256" key="14">
    <source>
        <dbReference type="HAMAP-Rule" id="MF_00286"/>
    </source>
</evidence>
<feature type="disulfide bond" description="Redox-active" evidence="14">
    <location>
        <begin position="109"/>
        <end position="135"/>
    </location>
</feature>
<keyword evidence="18" id="KW-1185">Reference proteome</keyword>
<comment type="function">
    <text evidence="14">Required for disulfide bond formation in some periplasmic proteins. Acts by oxidizing the DsbA protein.</text>
</comment>
<evidence type="ECO:0000256" key="11">
    <source>
        <dbReference type="ARBA" id="ARBA00023157"/>
    </source>
</evidence>
<evidence type="ECO:0000256" key="2">
    <source>
        <dbReference type="ARBA" id="ARBA00008823"/>
    </source>
</evidence>
<evidence type="ECO:0000256" key="9">
    <source>
        <dbReference type="ARBA" id="ARBA00023002"/>
    </source>
</evidence>
<protein>
    <recommendedName>
        <fullName evidence="14">Disulfide bond formation protein B</fullName>
    </recommendedName>
    <alternativeName>
        <fullName evidence="14">Disulfide oxidoreductase</fullName>
    </alternativeName>
</protein>
<keyword evidence="5" id="KW-0997">Cell inner membrane</keyword>
<dbReference type="GO" id="GO:0016491">
    <property type="term" value="F:oxidoreductase activity"/>
    <property type="evidence" value="ECO:0007669"/>
    <property type="project" value="UniProtKB-KW"/>
</dbReference>
<dbReference type="InterPro" id="IPR023380">
    <property type="entry name" value="DsbB-like_sf"/>
</dbReference>
<keyword evidence="12 14" id="KW-0143">Chaperone</keyword>
<dbReference type="InterPro" id="IPR022920">
    <property type="entry name" value="Disulphide_bond_form_DsbB"/>
</dbReference>
<feature type="transmembrane region" description="Helical" evidence="15">
    <location>
        <begin position="150"/>
        <end position="171"/>
    </location>
</feature>
<evidence type="ECO:0000256" key="12">
    <source>
        <dbReference type="ARBA" id="ARBA00023186"/>
    </source>
</evidence>
<keyword evidence="6 14" id="KW-0812">Transmembrane</keyword>
<dbReference type="Pfam" id="PF02600">
    <property type="entry name" value="DsbB"/>
    <property type="match status" value="1"/>
</dbReference>
<feature type="topological domain" description="Cytoplasmic" evidence="14">
    <location>
        <begin position="169"/>
        <end position="176"/>
    </location>
</feature>
<dbReference type="InterPro" id="IPR003752">
    <property type="entry name" value="DiS_bond_form_DsbB/BdbC"/>
</dbReference>
<dbReference type="InterPro" id="IPR050183">
    <property type="entry name" value="DsbB"/>
</dbReference>
<evidence type="ECO:0000256" key="5">
    <source>
        <dbReference type="ARBA" id="ARBA00022519"/>
    </source>
</evidence>
<dbReference type="EMBL" id="JAWCUA010000010">
    <property type="protein sequence ID" value="MDU0114602.1"/>
    <property type="molecule type" value="Genomic_DNA"/>
</dbReference>
<comment type="similarity">
    <text evidence="2 14">Belongs to the DsbB family.</text>
</comment>
<keyword evidence="13 14" id="KW-0676">Redox-active center</keyword>
<feature type="topological domain" description="Periplasmic" evidence="14">
    <location>
        <begin position="34"/>
        <end position="51"/>
    </location>
</feature>
<dbReference type="NCBIfam" id="NF002485">
    <property type="entry name" value="PRK01749.1"/>
    <property type="match status" value="1"/>
</dbReference>
<dbReference type="Proteomes" id="UP001257914">
    <property type="component" value="Unassembled WGS sequence"/>
</dbReference>